<proteinExistence type="predicted"/>
<organism evidence="2 3">
    <name type="scientific">Steinernema glaseri</name>
    <dbReference type="NCBI Taxonomy" id="37863"/>
    <lineage>
        <taxon>Eukaryota</taxon>
        <taxon>Metazoa</taxon>
        <taxon>Ecdysozoa</taxon>
        <taxon>Nematoda</taxon>
        <taxon>Chromadorea</taxon>
        <taxon>Rhabditida</taxon>
        <taxon>Tylenchina</taxon>
        <taxon>Panagrolaimomorpha</taxon>
        <taxon>Strongyloidoidea</taxon>
        <taxon>Steinernematidae</taxon>
        <taxon>Steinernema</taxon>
    </lineage>
</organism>
<sequence length="214" mass="24510">MSPRTIPLNRYYAEQAVHSMCIVFTIAGFILFLRHQQRSKCLGVLLVHIATYIFYSLGSLFVSSLTLIQQHWILPEHIDHNTVNFWKTNVYLLGRFVASISGAFLALDRLLIVTVPLRYRSLEVTSKLSIVTVVIQIVGVCIAVLGNVNDKLMHQNIFSSPFLYIARLLSCIGNVFSFMAYSEVILYFAFCVSYWRYSRRQTNAAAASRIMRVW</sequence>
<keyword evidence="1" id="KW-1133">Transmembrane helix</keyword>
<evidence type="ECO:0000256" key="1">
    <source>
        <dbReference type="SAM" id="Phobius"/>
    </source>
</evidence>
<feature type="transmembrane region" description="Helical" evidence="1">
    <location>
        <begin position="45"/>
        <end position="68"/>
    </location>
</feature>
<feature type="transmembrane region" description="Helical" evidence="1">
    <location>
        <begin position="165"/>
        <end position="190"/>
    </location>
</feature>
<feature type="transmembrane region" description="Helical" evidence="1">
    <location>
        <begin position="12"/>
        <end position="33"/>
    </location>
</feature>
<reference evidence="3" key="1">
    <citation type="submission" date="2016-11" db="UniProtKB">
        <authorList>
            <consortium name="WormBaseParasite"/>
        </authorList>
    </citation>
    <scope>IDENTIFICATION</scope>
</reference>
<keyword evidence="1" id="KW-0472">Membrane</keyword>
<accession>A0A1I8A974</accession>
<feature type="transmembrane region" description="Helical" evidence="1">
    <location>
        <begin position="128"/>
        <end position="145"/>
    </location>
</feature>
<dbReference type="AlphaFoldDB" id="A0A1I8A974"/>
<dbReference type="WBParaSite" id="L893_g33829.t1">
    <property type="protein sequence ID" value="L893_g33829.t1"/>
    <property type="gene ID" value="L893_g33829"/>
</dbReference>
<protein>
    <submittedName>
        <fullName evidence="3">G protein-coupled receptor</fullName>
    </submittedName>
</protein>
<keyword evidence="2" id="KW-1185">Reference proteome</keyword>
<dbReference type="Proteomes" id="UP000095287">
    <property type="component" value="Unplaced"/>
</dbReference>
<name>A0A1I8A974_9BILA</name>
<feature type="transmembrane region" description="Helical" evidence="1">
    <location>
        <begin position="88"/>
        <end position="107"/>
    </location>
</feature>
<keyword evidence="1" id="KW-0812">Transmembrane</keyword>
<evidence type="ECO:0000313" key="3">
    <source>
        <dbReference type="WBParaSite" id="L893_g33829.t1"/>
    </source>
</evidence>
<evidence type="ECO:0000313" key="2">
    <source>
        <dbReference type="Proteomes" id="UP000095287"/>
    </source>
</evidence>